<organism evidence="3 4">
    <name type="scientific">Rotaria sordida</name>
    <dbReference type="NCBI Taxonomy" id="392033"/>
    <lineage>
        <taxon>Eukaryota</taxon>
        <taxon>Metazoa</taxon>
        <taxon>Spiralia</taxon>
        <taxon>Gnathifera</taxon>
        <taxon>Rotifera</taxon>
        <taxon>Eurotatoria</taxon>
        <taxon>Bdelloidea</taxon>
        <taxon>Philodinida</taxon>
        <taxon>Philodinidae</taxon>
        <taxon>Rotaria</taxon>
    </lineage>
</organism>
<dbReference type="AlphaFoldDB" id="A0A816DTD2"/>
<keyword evidence="4" id="KW-1185">Reference proteome</keyword>
<evidence type="ECO:0000259" key="1">
    <source>
        <dbReference type="Pfam" id="PF03184"/>
    </source>
</evidence>
<dbReference type="Proteomes" id="UP000663854">
    <property type="component" value="Unassembled WGS sequence"/>
</dbReference>
<dbReference type="GO" id="GO:0003676">
    <property type="term" value="F:nucleic acid binding"/>
    <property type="evidence" value="ECO:0007669"/>
    <property type="project" value="InterPro"/>
</dbReference>
<dbReference type="EMBL" id="CAJNOL010009398">
    <property type="protein sequence ID" value="CAF1643101.1"/>
    <property type="molecule type" value="Genomic_DNA"/>
</dbReference>
<dbReference type="Pfam" id="PF03184">
    <property type="entry name" value="DDE_1"/>
    <property type="match status" value="1"/>
</dbReference>
<accession>A0A816DTD2</accession>
<reference evidence="3" key="1">
    <citation type="submission" date="2021-02" db="EMBL/GenBank/DDBJ databases">
        <authorList>
            <person name="Nowell W R."/>
        </authorList>
    </citation>
    <scope>NUCLEOTIDE SEQUENCE</scope>
</reference>
<sequence>MRWYQQWDGTVQSLNRKSNDGGPRTMTQDQVKHYLLDFITMMNSQHKPVNYKIVQSHIEDSLGQKVPLSDIQRYGKECDIKWRKVQELTLPDIDDEHWNQIAKFRKFLQRIHNDRLAFIDEIAIYAVMPPRQTLVAPGYQPLIIVEKPSAHAQRYDFIGALNGSQSIACMILTPADRKNRNIDGIRKEIVNEWIVKTLAPTINRLGSNNIYLICDKSWSHSKVNMMEALKTGKCKSVVDICYMPIALTKYISPLDNSICHGFKEAIRSQYPVTTANLPSLLSKTFLSLSRRQIKNAYRKCAIVRGTDVYYDRPST</sequence>
<protein>
    <recommendedName>
        <fullName evidence="1">DDE-1 domain-containing protein</fullName>
    </recommendedName>
</protein>
<name>A0A816DTD2_9BILA</name>
<evidence type="ECO:0000313" key="4">
    <source>
        <dbReference type="Proteomes" id="UP000663870"/>
    </source>
</evidence>
<feature type="domain" description="DDE-1" evidence="1">
    <location>
        <begin position="186"/>
        <end position="283"/>
    </location>
</feature>
<evidence type="ECO:0000313" key="2">
    <source>
        <dbReference type="EMBL" id="CAF1464520.1"/>
    </source>
</evidence>
<proteinExistence type="predicted"/>
<dbReference type="InterPro" id="IPR004875">
    <property type="entry name" value="DDE_SF_endonuclease_dom"/>
</dbReference>
<gene>
    <name evidence="3" type="ORF">JXQ802_LOCUS53488</name>
    <name evidence="2" type="ORF">PYM288_LOCUS37087</name>
</gene>
<dbReference type="Proteomes" id="UP000663870">
    <property type="component" value="Unassembled WGS sequence"/>
</dbReference>
<comment type="caution">
    <text evidence="3">The sequence shown here is derived from an EMBL/GenBank/DDBJ whole genome shotgun (WGS) entry which is preliminary data.</text>
</comment>
<evidence type="ECO:0000313" key="3">
    <source>
        <dbReference type="EMBL" id="CAF1643101.1"/>
    </source>
</evidence>
<dbReference type="EMBL" id="CAJNOH010007727">
    <property type="protein sequence ID" value="CAF1464520.1"/>
    <property type="molecule type" value="Genomic_DNA"/>
</dbReference>